<dbReference type="AlphaFoldDB" id="A0A194PQ95"/>
<dbReference type="Proteomes" id="UP000053268">
    <property type="component" value="Unassembled WGS sequence"/>
</dbReference>
<gene>
    <name evidence="1" type="ORF">RR46_11329</name>
</gene>
<reference evidence="1 2" key="1">
    <citation type="journal article" date="2015" name="Nat. Commun.">
        <title>Outbred genome sequencing and CRISPR/Cas9 gene editing in butterflies.</title>
        <authorList>
            <person name="Li X."/>
            <person name="Fan D."/>
            <person name="Zhang W."/>
            <person name="Liu G."/>
            <person name="Zhang L."/>
            <person name="Zhao L."/>
            <person name="Fang X."/>
            <person name="Chen L."/>
            <person name="Dong Y."/>
            <person name="Chen Y."/>
            <person name="Ding Y."/>
            <person name="Zhao R."/>
            <person name="Feng M."/>
            <person name="Zhu Y."/>
            <person name="Feng Y."/>
            <person name="Jiang X."/>
            <person name="Zhu D."/>
            <person name="Xiang H."/>
            <person name="Feng X."/>
            <person name="Li S."/>
            <person name="Wang J."/>
            <person name="Zhang G."/>
            <person name="Kronforst M.R."/>
            <person name="Wang W."/>
        </authorList>
    </citation>
    <scope>NUCLEOTIDE SEQUENCE [LARGE SCALE GENOMIC DNA]</scope>
    <source>
        <strain evidence="1">Ya'a_city_454_Px</strain>
        <tissue evidence="1">Whole body</tissue>
    </source>
</reference>
<keyword evidence="2" id="KW-1185">Reference proteome</keyword>
<organism evidence="1 2">
    <name type="scientific">Papilio xuthus</name>
    <name type="common">Asian swallowtail butterfly</name>
    <dbReference type="NCBI Taxonomy" id="66420"/>
    <lineage>
        <taxon>Eukaryota</taxon>
        <taxon>Metazoa</taxon>
        <taxon>Ecdysozoa</taxon>
        <taxon>Arthropoda</taxon>
        <taxon>Hexapoda</taxon>
        <taxon>Insecta</taxon>
        <taxon>Pterygota</taxon>
        <taxon>Neoptera</taxon>
        <taxon>Endopterygota</taxon>
        <taxon>Lepidoptera</taxon>
        <taxon>Glossata</taxon>
        <taxon>Ditrysia</taxon>
        <taxon>Papilionoidea</taxon>
        <taxon>Papilionidae</taxon>
        <taxon>Papilioninae</taxon>
        <taxon>Papilio</taxon>
    </lineage>
</organism>
<protein>
    <submittedName>
        <fullName evidence="1">Uncharacterized protein</fullName>
    </submittedName>
</protein>
<accession>A0A194PQ95</accession>
<evidence type="ECO:0000313" key="2">
    <source>
        <dbReference type="Proteomes" id="UP000053268"/>
    </source>
</evidence>
<name>A0A194PQ95_PAPXU</name>
<evidence type="ECO:0000313" key="1">
    <source>
        <dbReference type="EMBL" id="KPI95616.1"/>
    </source>
</evidence>
<dbReference type="EMBL" id="KQ459595">
    <property type="protein sequence ID" value="KPI95616.1"/>
    <property type="molecule type" value="Genomic_DNA"/>
</dbReference>
<sequence length="110" mass="12440">MLRRRCMQAAQRFGRARVNDRQTALIRHLGFVTENARDIPLAKEKLVARHAGLALNRRRGRVPLLLTPEARRCARAHWSLRCELAGQSLLLGERSPAPPVPVAARKLSEF</sequence>
<proteinExistence type="predicted"/>